<dbReference type="Proteomes" id="UP000070133">
    <property type="component" value="Unassembled WGS sequence"/>
</dbReference>
<accession>A0A139HR65</accession>
<gene>
    <name evidence="3" type="ORF">AC578_10330</name>
</gene>
<dbReference type="GO" id="GO:0006361">
    <property type="term" value="P:transcription initiation at RNA polymerase I promoter"/>
    <property type="evidence" value="ECO:0007669"/>
    <property type="project" value="InterPro"/>
</dbReference>
<sequence length="685" mass="78018">MVSFAAPVGGMPPPPTPITKRPTIGLKRDSSYLDTDDEAGLSVTTKRLRFNPDVEIREYGLEGDKSEALVREEVRSAIDKHLATADHRDDTPYIKLLDFFGRDPADGDAPSTKLLKKYIDAISSRIAVLGECSKLVISILDLSWLGRDDEFVQMYEKFLILLGSTYSKFVPPILERLVSHFERLPASMGRLPYEDPVPRSDMFARLHATIEHMVERIPMASKALLSQFGRQFPNDLAKTKSYLQYQRHILDIARYSSEVLQGGVIELIVRRLVNIDVQIQRDIEELEDDAEEQLLQKQRQRGGALGGADENDDSDNDSDSESEITVTEEEQRLQNLRLKVANMDGTQVILFEYYHSRFPTHLRPEDNDAYNGLWSLFTSFIMTHRCRHAQFLLFHFAQTSPAYAANFINRCIQISNNKTAAPNLRLTACAYVASFVARGSHVSSSLIRSTFMQLADLLETLRCTSEPQCMGPDRKMYGMYYAIVQALLYIFCFRWRDLVVRESGDMIEEDILAEGRDLVWFPGVKETLHRNIHSVLNPLKVCSPHIVGEFAKIANHLRFLYVFSLLERNKRIRLGQVPSLFKLGGTVDIGRRETAFDRKTGEAHHQLEAYFPFDPYHLPQSKKWIEGEFNAWQLPRGMKQDDEDEDDEDDESDEEEEHESDEESLPGDLAVQPPVSSGILAMSGN</sequence>
<evidence type="ECO:0000256" key="1">
    <source>
        <dbReference type="ARBA" id="ARBA00010098"/>
    </source>
</evidence>
<feature type="region of interest" description="Disordered" evidence="2">
    <location>
        <begin position="297"/>
        <end position="329"/>
    </location>
</feature>
<dbReference type="AlphaFoldDB" id="A0A139HR65"/>
<comment type="caution">
    <text evidence="3">The sequence shown here is derived from an EMBL/GenBank/DDBJ whole genome shotgun (WGS) entry which is preliminary data.</text>
</comment>
<dbReference type="GO" id="GO:0001181">
    <property type="term" value="F:RNA polymerase I general transcription initiation factor activity"/>
    <property type="evidence" value="ECO:0007669"/>
    <property type="project" value="InterPro"/>
</dbReference>
<proteinExistence type="inferred from homology"/>
<dbReference type="OrthoDB" id="26970at2759"/>
<protein>
    <recommendedName>
        <fullName evidence="5">RNA polymerase I-specific transcription initiation factor RRN3</fullName>
    </recommendedName>
</protein>
<dbReference type="PANTHER" id="PTHR12790">
    <property type="entry name" value="TRANSCRIPTION INITIATION FACTOR IA RRN3"/>
    <property type="match status" value="1"/>
</dbReference>
<evidence type="ECO:0008006" key="5">
    <source>
        <dbReference type="Google" id="ProtNLM"/>
    </source>
</evidence>
<dbReference type="InterPro" id="IPR007991">
    <property type="entry name" value="RNA_pol_I_trans_ini_fac_RRN3"/>
</dbReference>
<feature type="compositionally biased region" description="Acidic residues" evidence="2">
    <location>
        <begin position="641"/>
        <end position="665"/>
    </location>
</feature>
<evidence type="ECO:0000313" key="4">
    <source>
        <dbReference type="Proteomes" id="UP000070133"/>
    </source>
</evidence>
<comment type="similarity">
    <text evidence="1">Belongs to the RRN3 family.</text>
</comment>
<name>A0A139HR65_9PEZI</name>
<dbReference type="EMBL" id="LFZN01000016">
    <property type="protein sequence ID" value="KXT04975.1"/>
    <property type="molecule type" value="Genomic_DNA"/>
</dbReference>
<evidence type="ECO:0000256" key="2">
    <source>
        <dbReference type="SAM" id="MobiDB-lite"/>
    </source>
</evidence>
<dbReference type="GO" id="GO:0001042">
    <property type="term" value="F:RNA polymerase I core binding"/>
    <property type="evidence" value="ECO:0007669"/>
    <property type="project" value="TreeGrafter"/>
</dbReference>
<evidence type="ECO:0000313" key="3">
    <source>
        <dbReference type="EMBL" id="KXT04975.1"/>
    </source>
</evidence>
<dbReference type="PANTHER" id="PTHR12790:SF0">
    <property type="entry name" value="RNA POLYMERASE I-SPECIFIC TRANSCRIPTION INITIATION FACTOR RRN3-RELATED"/>
    <property type="match status" value="1"/>
</dbReference>
<dbReference type="STRING" id="321146.A0A139HR65"/>
<organism evidence="3 4">
    <name type="scientific">Pseudocercospora eumusae</name>
    <dbReference type="NCBI Taxonomy" id="321146"/>
    <lineage>
        <taxon>Eukaryota</taxon>
        <taxon>Fungi</taxon>
        <taxon>Dikarya</taxon>
        <taxon>Ascomycota</taxon>
        <taxon>Pezizomycotina</taxon>
        <taxon>Dothideomycetes</taxon>
        <taxon>Dothideomycetidae</taxon>
        <taxon>Mycosphaerellales</taxon>
        <taxon>Mycosphaerellaceae</taxon>
        <taxon>Pseudocercospora</taxon>
    </lineage>
</organism>
<dbReference type="GO" id="GO:0005634">
    <property type="term" value="C:nucleus"/>
    <property type="evidence" value="ECO:0007669"/>
    <property type="project" value="TreeGrafter"/>
</dbReference>
<keyword evidence="4" id="KW-1185">Reference proteome</keyword>
<reference evidence="3 4" key="1">
    <citation type="submission" date="2015-07" db="EMBL/GenBank/DDBJ databases">
        <title>Comparative genomics of the Sigatoka disease complex on banana suggests a link between parallel evolutionary changes in Pseudocercospora fijiensis and Pseudocercospora eumusae and increased virulence on the banana host.</title>
        <authorList>
            <person name="Chang T.-C."/>
            <person name="Salvucci A."/>
            <person name="Crous P.W."/>
            <person name="Stergiopoulos I."/>
        </authorList>
    </citation>
    <scope>NUCLEOTIDE SEQUENCE [LARGE SCALE GENOMIC DNA]</scope>
    <source>
        <strain evidence="3 4">CBS 114824</strain>
    </source>
</reference>
<feature type="region of interest" description="Disordered" evidence="2">
    <location>
        <begin position="635"/>
        <end position="685"/>
    </location>
</feature>
<feature type="compositionally biased region" description="Acidic residues" evidence="2">
    <location>
        <begin position="309"/>
        <end position="328"/>
    </location>
</feature>
<dbReference type="Pfam" id="PF05327">
    <property type="entry name" value="RRN3"/>
    <property type="match status" value="1"/>
</dbReference>